<name>A0A8H7Z9B8_9ASCO</name>
<gene>
    <name evidence="2" type="ORF">I9W82_005279</name>
</gene>
<sequence length="101" mass="11109">MSDLGRRDIHDKAKSKIKPDSQKTLFEQTKDKIANAADDLAGKGTSELRILTIKISTKPDVLCLGPCHGLKQLDLSDIKIQAPKSVPWTNLGLLKAYPENI</sequence>
<keyword evidence="3" id="KW-1185">Reference proteome</keyword>
<dbReference type="OrthoDB" id="2348401at2759"/>
<dbReference type="EMBL" id="JAEOAQ010000007">
    <property type="protein sequence ID" value="KAG5417643.1"/>
    <property type="molecule type" value="Genomic_DNA"/>
</dbReference>
<dbReference type="AlphaFoldDB" id="A0A8H7Z9B8"/>
<evidence type="ECO:0000256" key="1">
    <source>
        <dbReference type="SAM" id="MobiDB-lite"/>
    </source>
</evidence>
<accession>A0A8H7Z9B8</accession>
<feature type="region of interest" description="Disordered" evidence="1">
    <location>
        <begin position="1"/>
        <end position="21"/>
    </location>
</feature>
<comment type="caution">
    <text evidence="2">The sequence shown here is derived from an EMBL/GenBank/DDBJ whole genome shotgun (WGS) entry which is preliminary data.</text>
</comment>
<evidence type="ECO:0000313" key="3">
    <source>
        <dbReference type="Proteomes" id="UP000669133"/>
    </source>
</evidence>
<dbReference type="Pfam" id="PF04119">
    <property type="entry name" value="HSP9_HSP12"/>
    <property type="match status" value="1"/>
</dbReference>
<dbReference type="InterPro" id="IPR007250">
    <property type="entry name" value="HSP9_HSP12"/>
</dbReference>
<dbReference type="Proteomes" id="UP000669133">
    <property type="component" value="Unassembled WGS sequence"/>
</dbReference>
<proteinExistence type="predicted"/>
<dbReference type="Gene3D" id="6.10.250.2440">
    <property type="match status" value="1"/>
</dbReference>
<dbReference type="RefSeq" id="XP_067546759.1">
    <property type="nucleotide sequence ID" value="XM_067694438.1"/>
</dbReference>
<evidence type="ECO:0000313" key="2">
    <source>
        <dbReference type="EMBL" id="KAG5417643.1"/>
    </source>
</evidence>
<protein>
    <submittedName>
        <fullName evidence="2">Uncharacterized protein</fullName>
    </submittedName>
</protein>
<organism evidence="2 3">
    <name type="scientific">Candida metapsilosis</name>
    <dbReference type="NCBI Taxonomy" id="273372"/>
    <lineage>
        <taxon>Eukaryota</taxon>
        <taxon>Fungi</taxon>
        <taxon>Dikarya</taxon>
        <taxon>Ascomycota</taxon>
        <taxon>Saccharomycotina</taxon>
        <taxon>Pichiomycetes</taxon>
        <taxon>Debaryomycetaceae</taxon>
        <taxon>Candida/Lodderomyces clade</taxon>
        <taxon>Candida</taxon>
    </lineage>
</organism>
<reference evidence="2 3" key="1">
    <citation type="submission" date="2020-12" db="EMBL/GenBank/DDBJ databases">
        <title>Effect of drift, selection, and recombination on the evolution of hybrid genomes in Candida yeast pathogens.</title>
        <authorList>
            <person name="Mixao V."/>
            <person name="Ksiezopolska E."/>
            <person name="Saus E."/>
            <person name="Boekhout T."/>
            <person name="Gacser A."/>
            <person name="Gabaldon T."/>
        </authorList>
    </citation>
    <scope>NUCLEOTIDE SEQUENCE [LARGE SCALE GENOMIC DNA]</scope>
    <source>
        <strain evidence="2 3">BP57</strain>
    </source>
</reference>
<dbReference type="GeneID" id="93653908"/>